<dbReference type="InterPro" id="IPR013237">
    <property type="entry name" value="Phage_T7_Gp4_N"/>
</dbReference>
<dbReference type="SUPFAM" id="SSF57783">
    <property type="entry name" value="Zinc beta-ribbon"/>
    <property type="match status" value="1"/>
</dbReference>
<dbReference type="SMART" id="SM00778">
    <property type="entry name" value="Prim_Zn_Ribbon"/>
    <property type="match status" value="1"/>
</dbReference>
<organism evidence="2 3">
    <name type="scientific">Rodentibacter pneumotropicus</name>
    <dbReference type="NCBI Taxonomy" id="758"/>
    <lineage>
        <taxon>Bacteria</taxon>
        <taxon>Pseudomonadati</taxon>
        <taxon>Pseudomonadota</taxon>
        <taxon>Gammaproteobacteria</taxon>
        <taxon>Pasteurellales</taxon>
        <taxon>Pasteurellaceae</taxon>
        <taxon>Rodentibacter</taxon>
    </lineage>
</organism>
<dbReference type="GO" id="GO:0003677">
    <property type="term" value="F:DNA binding"/>
    <property type="evidence" value="ECO:0007669"/>
    <property type="project" value="InterPro"/>
</dbReference>
<dbReference type="InterPro" id="IPR006171">
    <property type="entry name" value="TOPRIM_dom"/>
</dbReference>
<accession>A0A1V3K622</accession>
<dbReference type="Pfam" id="PF13362">
    <property type="entry name" value="Toprim_3"/>
    <property type="match status" value="1"/>
</dbReference>
<dbReference type="InterPro" id="IPR055570">
    <property type="entry name" value="DUF7146"/>
</dbReference>
<dbReference type="Gene3D" id="3.90.580.10">
    <property type="entry name" value="Zinc finger, CHC2-type domain"/>
    <property type="match status" value="1"/>
</dbReference>
<name>A0A1V3K622_9PAST</name>
<dbReference type="Proteomes" id="UP000310576">
    <property type="component" value="Unassembled WGS sequence"/>
</dbReference>
<dbReference type="RefSeq" id="WP_077664620.1">
    <property type="nucleotide sequence ID" value="NZ_MKZZ01000003.1"/>
</dbReference>
<reference evidence="2 3" key="1">
    <citation type="journal article" date="2019" name="Vet. Microbiol.">
        <title>Development of multi locus sequence typing (MLST) of Rodentibacter pneumotropicus.</title>
        <authorList>
            <person name="Adhikary S."/>
            <person name="Bisgaard M."/>
            <person name="Boot R."/>
            <person name="Benga L."/>
            <person name="Nicklas W."/>
            <person name="Christensen H."/>
        </authorList>
    </citation>
    <scope>NUCLEOTIDE SEQUENCE [LARGE SCALE GENOMIC DNA]</scope>
    <source>
        <strain evidence="2 3">1596_07</strain>
    </source>
</reference>
<dbReference type="InterPro" id="IPR036977">
    <property type="entry name" value="DNA_primase_Znf_CHC2"/>
</dbReference>
<gene>
    <name evidence="2" type="ORF">D3M76_00195</name>
</gene>
<comment type="caution">
    <text evidence="2">The sequence shown here is derived from an EMBL/GenBank/DDBJ whole genome shotgun (WGS) entry which is preliminary data.</text>
</comment>
<protein>
    <submittedName>
        <fullName evidence="2">DNA primase</fullName>
    </submittedName>
</protein>
<dbReference type="CDD" id="cd01029">
    <property type="entry name" value="TOPRIM_primases"/>
    <property type="match status" value="1"/>
</dbReference>
<dbReference type="GO" id="GO:0006260">
    <property type="term" value="P:DNA replication"/>
    <property type="evidence" value="ECO:0007669"/>
    <property type="project" value="InterPro"/>
</dbReference>
<sequence length="318" mass="35778">MKTSEAVKGKWDIVFESLSLPPITGGKHYKGECPLCGQKDKFRIDDKNGSGSWICTCDHGDGWKLIQQTQNWDFKTAARYVDRIIGNTHDDNDYVSTTPTNTDRLRATVGEKFKTLSPTLRQTGAEQYFKHRGITELPAKSIRFTRAEKTPLGTFECLYAIATDERGNPCYLHRTFLQNGQKANIDRPKRMNSLQNDSYLTGAQSVAIRMFPCSDVLGIAEGIETALSCKQIYKCNTWSTLNAGFMRKFKAPKGVKHLYIFADSDTNGTGLASAFECGNKNILANNDVEKVIVRWCEKGDFNDLLQHGQTVYEWVLSK</sequence>
<dbReference type="Pfam" id="PF23639">
    <property type="entry name" value="DUF7146"/>
    <property type="match status" value="1"/>
</dbReference>
<dbReference type="GO" id="GO:0008270">
    <property type="term" value="F:zinc ion binding"/>
    <property type="evidence" value="ECO:0007669"/>
    <property type="project" value="InterPro"/>
</dbReference>
<evidence type="ECO:0000259" key="1">
    <source>
        <dbReference type="SMART" id="SM00778"/>
    </source>
</evidence>
<dbReference type="Pfam" id="PF08273">
    <property type="entry name" value="Zn_Ribbon_Prim"/>
    <property type="match status" value="1"/>
</dbReference>
<evidence type="ECO:0000313" key="2">
    <source>
        <dbReference type="EMBL" id="THA18024.1"/>
    </source>
</evidence>
<dbReference type="EMBL" id="QXNG01000002">
    <property type="protein sequence ID" value="THA18024.1"/>
    <property type="molecule type" value="Genomic_DNA"/>
</dbReference>
<dbReference type="AlphaFoldDB" id="A0A1V3K622"/>
<proteinExistence type="predicted"/>
<dbReference type="InterPro" id="IPR034154">
    <property type="entry name" value="TOPRIM_DnaG/twinkle"/>
</dbReference>
<evidence type="ECO:0000313" key="3">
    <source>
        <dbReference type="Proteomes" id="UP000310576"/>
    </source>
</evidence>
<feature type="domain" description="DNA primase/helicase Gp4 N-terminal Bacteriophage T7-like" evidence="1">
    <location>
        <begin position="28"/>
        <end position="63"/>
    </location>
</feature>
<dbReference type="GO" id="GO:0004386">
    <property type="term" value="F:helicase activity"/>
    <property type="evidence" value="ECO:0007669"/>
    <property type="project" value="InterPro"/>
</dbReference>